<dbReference type="InterPro" id="IPR003593">
    <property type="entry name" value="AAA+_ATPase"/>
</dbReference>
<dbReference type="GeneID" id="64405536"/>
<dbReference type="InterPro" id="IPR003439">
    <property type="entry name" value="ABC_transporter-like_ATP-bd"/>
</dbReference>
<reference evidence="11 12" key="1">
    <citation type="submission" date="2018-12" db="EMBL/GenBank/DDBJ databases">
        <authorList>
            <consortium name="Pathogen Informatics"/>
        </authorList>
    </citation>
    <scope>NUCLEOTIDE SEQUENCE [LARGE SCALE GENOMIC DNA]</scope>
    <source>
        <strain evidence="11 12">NCTC12967</strain>
    </source>
</reference>
<dbReference type="Proteomes" id="UP000273044">
    <property type="component" value="Chromosome"/>
</dbReference>
<dbReference type="InterPro" id="IPR027417">
    <property type="entry name" value="P-loop_NTPase"/>
</dbReference>
<evidence type="ECO:0000256" key="4">
    <source>
        <dbReference type="ARBA" id="ARBA00022475"/>
    </source>
</evidence>
<gene>
    <name evidence="11" type="primary">gsiA_1</name>
    <name evidence="11" type="ORF">NCTC12967_00025</name>
</gene>
<evidence type="ECO:0000256" key="9">
    <source>
        <dbReference type="ARBA" id="ARBA00023136"/>
    </source>
</evidence>
<accession>A0A448MUC1</accession>
<keyword evidence="5" id="KW-0997">Cell inner membrane</keyword>
<organism evidence="11 12">
    <name type="scientific">Arachnia propionica</name>
    <dbReference type="NCBI Taxonomy" id="1750"/>
    <lineage>
        <taxon>Bacteria</taxon>
        <taxon>Bacillati</taxon>
        <taxon>Actinomycetota</taxon>
        <taxon>Actinomycetes</taxon>
        <taxon>Propionibacteriales</taxon>
        <taxon>Propionibacteriaceae</taxon>
        <taxon>Arachnia</taxon>
    </lineage>
</organism>
<keyword evidence="7 11" id="KW-0067">ATP-binding</keyword>
<evidence type="ECO:0000256" key="2">
    <source>
        <dbReference type="ARBA" id="ARBA00005417"/>
    </source>
</evidence>
<keyword evidence="6" id="KW-0547">Nucleotide-binding</keyword>
<name>A0A448MUC1_9ACTN</name>
<dbReference type="Pfam" id="PF00005">
    <property type="entry name" value="ABC_tran"/>
    <property type="match status" value="1"/>
</dbReference>
<dbReference type="GO" id="GO:0016887">
    <property type="term" value="F:ATP hydrolysis activity"/>
    <property type="evidence" value="ECO:0007669"/>
    <property type="project" value="InterPro"/>
</dbReference>
<comment type="subcellular location">
    <subcellularLocation>
        <location evidence="1">Cell membrane</location>
        <topology evidence="1">Peripheral membrane protein</topology>
    </subcellularLocation>
</comment>
<feature type="domain" description="ABC transporter" evidence="10">
    <location>
        <begin position="4"/>
        <end position="248"/>
    </location>
</feature>
<keyword evidence="9" id="KW-0472">Membrane</keyword>
<dbReference type="EMBL" id="LR134406">
    <property type="protein sequence ID" value="VEH68768.1"/>
    <property type="molecule type" value="Genomic_DNA"/>
</dbReference>
<keyword evidence="11" id="KW-0378">Hydrolase</keyword>
<dbReference type="SMART" id="SM00382">
    <property type="entry name" value="AAA"/>
    <property type="match status" value="1"/>
</dbReference>
<keyword evidence="4" id="KW-1003">Cell membrane</keyword>
<dbReference type="RefSeq" id="WP_073970088.1">
    <property type="nucleotide sequence ID" value="NZ_CAJZDL010000133.1"/>
</dbReference>
<dbReference type="GO" id="GO:0005886">
    <property type="term" value="C:plasma membrane"/>
    <property type="evidence" value="ECO:0007669"/>
    <property type="project" value="UniProtKB-SubCell"/>
</dbReference>
<dbReference type="PANTHER" id="PTHR43297:SF14">
    <property type="entry name" value="ATPASE AAA-TYPE CORE DOMAIN-CONTAINING PROTEIN"/>
    <property type="match status" value="1"/>
</dbReference>
<dbReference type="AlphaFoldDB" id="A0A448MUC1"/>
<evidence type="ECO:0000313" key="12">
    <source>
        <dbReference type="Proteomes" id="UP000273044"/>
    </source>
</evidence>
<keyword evidence="3" id="KW-0813">Transport</keyword>
<dbReference type="PROSITE" id="PS00211">
    <property type="entry name" value="ABC_TRANSPORTER_1"/>
    <property type="match status" value="1"/>
</dbReference>
<evidence type="ECO:0000313" key="11">
    <source>
        <dbReference type="EMBL" id="VEH68768.1"/>
    </source>
</evidence>
<dbReference type="CDD" id="cd03257">
    <property type="entry name" value="ABC_NikE_OppD_transporters"/>
    <property type="match status" value="1"/>
</dbReference>
<protein>
    <submittedName>
        <fullName evidence="11">Glutathione import ATP-binding protein GsiA</fullName>
        <ecNumber evidence="11">3.6.3.-</ecNumber>
    </submittedName>
</protein>
<evidence type="ECO:0000259" key="10">
    <source>
        <dbReference type="PROSITE" id="PS50893"/>
    </source>
</evidence>
<sequence length="270" mass="30303">MSLLRIDELRVTTRTRELVHGIDLRIETGEWLAVVGESGSGKSLTAFSIANLLPRGLRRRAKVMRFGDKDLLAVSKEEMRQLRGNDIAYVFQDYQAAFSPYYRIGRQLDEVMRSHTDWDEKRRGKRAAAVLEQLQLPAELLKRYPFQVSGGQLQRAALAAAILLKPKLIIADEPTTALDAVNASLVLDQIAEIQKREGCAVLFITHNLRVLSRFADRMVIMQGGEIKERGATKEIFESPKEQITRNLIAAIPPLRNIPSRLPVFTEGAAS</sequence>
<dbReference type="InterPro" id="IPR017871">
    <property type="entry name" value="ABC_transporter-like_CS"/>
</dbReference>
<evidence type="ECO:0000256" key="3">
    <source>
        <dbReference type="ARBA" id="ARBA00022448"/>
    </source>
</evidence>
<keyword evidence="8" id="KW-1278">Translocase</keyword>
<keyword evidence="12" id="KW-1185">Reference proteome</keyword>
<dbReference type="SUPFAM" id="SSF52540">
    <property type="entry name" value="P-loop containing nucleoside triphosphate hydrolases"/>
    <property type="match status" value="1"/>
</dbReference>
<evidence type="ECO:0000256" key="6">
    <source>
        <dbReference type="ARBA" id="ARBA00022741"/>
    </source>
</evidence>
<evidence type="ECO:0000256" key="5">
    <source>
        <dbReference type="ARBA" id="ARBA00022519"/>
    </source>
</evidence>
<dbReference type="PANTHER" id="PTHR43297">
    <property type="entry name" value="OLIGOPEPTIDE TRANSPORT ATP-BINDING PROTEIN APPD"/>
    <property type="match status" value="1"/>
</dbReference>
<dbReference type="GO" id="GO:0005524">
    <property type="term" value="F:ATP binding"/>
    <property type="evidence" value="ECO:0007669"/>
    <property type="project" value="UniProtKB-KW"/>
</dbReference>
<evidence type="ECO:0000256" key="7">
    <source>
        <dbReference type="ARBA" id="ARBA00022840"/>
    </source>
</evidence>
<dbReference type="EC" id="3.6.3.-" evidence="11"/>
<proteinExistence type="inferred from homology"/>
<dbReference type="PROSITE" id="PS50893">
    <property type="entry name" value="ABC_TRANSPORTER_2"/>
    <property type="match status" value="1"/>
</dbReference>
<evidence type="ECO:0000256" key="1">
    <source>
        <dbReference type="ARBA" id="ARBA00004202"/>
    </source>
</evidence>
<evidence type="ECO:0000256" key="8">
    <source>
        <dbReference type="ARBA" id="ARBA00022967"/>
    </source>
</evidence>
<comment type="similarity">
    <text evidence="2">Belongs to the ABC transporter superfamily.</text>
</comment>
<dbReference type="InterPro" id="IPR050388">
    <property type="entry name" value="ABC_Ni/Peptide_Import"/>
</dbReference>
<dbReference type="Gene3D" id="3.40.50.300">
    <property type="entry name" value="P-loop containing nucleotide triphosphate hydrolases"/>
    <property type="match status" value="1"/>
</dbReference>